<dbReference type="KEGG" id="wso:WSWS_01224"/>
<dbReference type="EMBL" id="QRAS01000003">
    <property type="protein sequence ID" value="RDL05424.1"/>
    <property type="molecule type" value="Genomic_DNA"/>
</dbReference>
<dbReference type="OrthoDB" id="9782134at2"/>
<evidence type="ECO:0000313" key="7">
    <source>
        <dbReference type="EMBL" id="RDL05424.1"/>
    </source>
</evidence>
<comment type="catalytic activity">
    <reaction evidence="6">
        <text>P(1),P(4)-bis(5'-adenosyl) tetraphosphate + H2O = 2 ADP + 2 H(+)</text>
        <dbReference type="Rhea" id="RHEA:24252"/>
        <dbReference type="ChEBI" id="CHEBI:15377"/>
        <dbReference type="ChEBI" id="CHEBI:15378"/>
        <dbReference type="ChEBI" id="CHEBI:58141"/>
        <dbReference type="ChEBI" id="CHEBI:456216"/>
        <dbReference type="EC" id="3.6.1.41"/>
    </reaction>
</comment>
<dbReference type="SMART" id="SM00471">
    <property type="entry name" value="HDc"/>
    <property type="match status" value="1"/>
</dbReference>
<keyword evidence="2" id="KW-0479">Metal-binding</keyword>
<keyword evidence="8" id="KW-1185">Reference proteome</keyword>
<evidence type="ECO:0000256" key="6">
    <source>
        <dbReference type="ARBA" id="ARBA00049417"/>
    </source>
</evidence>
<accession>A0A288QXF2</accession>
<dbReference type="PANTHER" id="PTHR35795:SF1">
    <property type="entry name" value="BIS(5'-NUCLEOSYL)-TETRAPHOSPHATASE, SYMMETRICAL"/>
    <property type="match status" value="1"/>
</dbReference>
<evidence type="ECO:0000256" key="5">
    <source>
        <dbReference type="ARBA" id="ARBA00023004"/>
    </source>
</evidence>
<dbReference type="CDD" id="cd00077">
    <property type="entry name" value="HDc"/>
    <property type="match status" value="1"/>
</dbReference>
<keyword evidence="3" id="KW-0547">Nucleotide-binding</keyword>
<keyword evidence="4 7" id="KW-0378">Hydrolase</keyword>
<dbReference type="RefSeq" id="WP_070230426.1">
    <property type="nucleotide sequence ID" value="NZ_BJYO01000004.1"/>
</dbReference>
<dbReference type="Gene3D" id="1.10.3210.10">
    <property type="entry name" value="Hypothetical protein af1432"/>
    <property type="match status" value="1"/>
</dbReference>
<dbReference type="Proteomes" id="UP000254912">
    <property type="component" value="Unassembled WGS sequence"/>
</dbReference>
<dbReference type="Pfam" id="PF01966">
    <property type="entry name" value="HD"/>
    <property type="match status" value="1"/>
</dbReference>
<dbReference type="InterPro" id="IPR051094">
    <property type="entry name" value="Diverse_Catalytic_Enzymes"/>
</dbReference>
<dbReference type="GO" id="GO:0008803">
    <property type="term" value="F:bis(5'-nucleosyl)-tetraphosphatase (symmetrical) activity"/>
    <property type="evidence" value="ECO:0007669"/>
    <property type="project" value="UniProtKB-EC"/>
</dbReference>
<dbReference type="GO" id="GO:0046872">
    <property type="term" value="F:metal ion binding"/>
    <property type="evidence" value="ECO:0007669"/>
    <property type="project" value="UniProtKB-KW"/>
</dbReference>
<evidence type="ECO:0000313" key="8">
    <source>
        <dbReference type="Proteomes" id="UP000254912"/>
    </source>
</evidence>
<protein>
    <recommendedName>
        <fullName evidence="1">bis(5'-nucleosyl)-tetraphosphatase (symmetrical)</fullName>
        <ecNumber evidence="1">3.6.1.41</ecNumber>
    </recommendedName>
</protein>
<evidence type="ECO:0000256" key="1">
    <source>
        <dbReference type="ARBA" id="ARBA00012506"/>
    </source>
</evidence>
<dbReference type="GeneID" id="94546411"/>
<dbReference type="InterPro" id="IPR006674">
    <property type="entry name" value="HD_domain"/>
</dbReference>
<organism evidence="7 8">
    <name type="scientific">Weissella soli</name>
    <dbReference type="NCBI Taxonomy" id="155866"/>
    <lineage>
        <taxon>Bacteria</taxon>
        <taxon>Bacillati</taxon>
        <taxon>Bacillota</taxon>
        <taxon>Bacilli</taxon>
        <taxon>Lactobacillales</taxon>
        <taxon>Lactobacillaceae</taxon>
        <taxon>Weissella</taxon>
    </lineage>
</organism>
<dbReference type="EC" id="3.6.1.41" evidence="1"/>
<evidence type="ECO:0000256" key="2">
    <source>
        <dbReference type="ARBA" id="ARBA00022723"/>
    </source>
</evidence>
<proteinExistence type="predicted"/>
<comment type="caution">
    <text evidence="7">The sequence shown here is derived from an EMBL/GenBank/DDBJ whole genome shotgun (WGS) entry which is preliminary data.</text>
</comment>
<name>A0A288QXF2_9LACO</name>
<evidence type="ECO:0000256" key="3">
    <source>
        <dbReference type="ARBA" id="ARBA00022741"/>
    </source>
</evidence>
<dbReference type="NCBIfam" id="TIGR00488">
    <property type="entry name" value="bis(5'-nucleosyl)-tetraphosphatase (symmetrical) YqeK"/>
    <property type="match status" value="1"/>
</dbReference>
<gene>
    <name evidence="7" type="ORF">DFP99_1386</name>
</gene>
<dbReference type="AlphaFoldDB" id="A0A288QXF2"/>
<reference evidence="7 8" key="1">
    <citation type="submission" date="2018-07" db="EMBL/GenBank/DDBJ databases">
        <title>Genomic Encyclopedia of Type Strains, Phase III (KMG-III): the genomes of soil and plant-associated and newly described type strains.</title>
        <authorList>
            <person name="Whitman W."/>
        </authorList>
    </citation>
    <scope>NUCLEOTIDE SEQUENCE [LARGE SCALE GENOMIC DNA]</scope>
    <source>
        <strain evidence="7 8">CECT 7031</strain>
    </source>
</reference>
<dbReference type="InterPro" id="IPR005249">
    <property type="entry name" value="YqeK"/>
</dbReference>
<evidence type="ECO:0000256" key="4">
    <source>
        <dbReference type="ARBA" id="ARBA00022801"/>
    </source>
</evidence>
<dbReference type="GO" id="GO:0000166">
    <property type="term" value="F:nucleotide binding"/>
    <property type="evidence" value="ECO:0007669"/>
    <property type="project" value="UniProtKB-KW"/>
</dbReference>
<dbReference type="PANTHER" id="PTHR35795">
    <property type="entry name" value="SLR1885 PROTEIN"/>
    <property type="match status" value="1"/>
</dbReference>
<sequence>MSEMIYTGRYFDGSRAELIAKVQSGLSEYRFNHVLRVEAMAIALAQKWDVNPEKASIGALTHDYAKERSDADFLAVIAAKHLDADLVNWGNYIWHGVVGAEMVADELHIYDQEILDAIRQHTTGAPYMTPLAKIIYMADFVEIGRDFPGVAEVRQLTMADLDASVGWQAKHTLEYLLKKETKVYPASVYTYNAWATK</sequence>
<dbReference type="InterPro" id="IPR003607">
    <property type="entry name" value="HD/PDEase_dom"/>
</dbReference>
<keyword evidence="5" id="KW-0408">Iron</keyword>
<dbReference type="SUPFAM" id="SSF109604">
    <property type="entry name" value="HD-domain/PDEase-like"/>
    <property type="match status" value="1"/>
</dbReference>